<feature type="non-terminal residue" evidence="2">
    <location>
        <position position="1"/>
    </location>
</feature>
<name>A0A9P1CSV0_9DINO</name>
<keyword evidence="1" id="KW-0732">Signal</keyword>
<dbReference type="EMBL" id="CAMXCT020002107">
    <property type="protein sequence ID" value="CAL1149056.1"/>
    <property type="molecule type" value="Genomic_DNA"/>
</dbReference>
<dbReference type="Proteomes" id="UP001152797">
    <property type="component" value="Unassembled WGS sequence"/>
</dbReference>
<evidence type="ECO:0000256" key="1">
    <source>
        <dbReference type="SAM" id="SignalP"/>
    </source>
</evidence>
<organism evidence="2">
    <name type="scientific">Cladocopium goreaui</name>
    <dbReference type="NCBI Taxonomy" id="2562237"/>
    <lineage>
        <taxon>Eukaryota</taxon>
        <taxon>Sar</taxon>
        <taxon>Alveolata</taxon>
        <taxon>Dinophyceae</taxon>
        <taxon>Suessiales</taxon>
        <taxon>Symbiodiniaceae</taxon>
        <taxon>Cladocopium</taxon>
    </lineage>
</organism>
<evidence type="ECO:0000313" key="2">
    <source>
        <dbReference type="EMBL" id="CAI3995681.1"/>
    </source>
</evidence>
<feature type="signal peptide" evidence="1">
    <location>
        <begin position="1"/>
        <end position="32"/>
    </location>
</feature>
<accession>A0A9P1CSV0</accession>
<comment type="caution">
    <text evidence="2">The sequence shown here is derived from an EMBL/GenBank/DDBJ whole genome shotgun (WGS) entry which is preliminary data.</text>
</comment>
<protein>
    <submittedName>
        <fullName evidence="2">Uncharacterized protein</fullName>
    </submittedName>
</protein>
<dbReference type="EMBL" id="CAMXCT010002107">
    <property type="protein sequence ID" value="CAI3995681.1"/>
    <property type="molecule type" value="Genomic_DNA"/>
</dbReference>
<feature type="chain" id="PRO_5043270749" evidence="1">
    <location>
        <begin position="33"/>
        <end position="187"/>
    </location>
</feature>
<evidence type="ECO:0000313" key="4">
    <source>
        <dbReference type="Proteomes" id="UP001152797"/>
    </source>
</evidence>
<reference evidence="2" key="1">
    <citation type="submission" date="2022-10" db="EMBL/GenBank/DDBJ databases">
        <authorList>
            <person name="Chen Y."/>
            <person name="Dougan E. K."/>
            <person name="Chan C."/>
            <person name="Rhodes N."/>
            <person name="Thang M."/>
        </authorList>
    </citation>
    <scope>NUCLEOTIDE SEQUENCE</scope>
</reference>
<reference evidence="3" key="2">
    <citation type="submission" date="2024-04" db="EMBL/GenBank/DDBJ databases">
        <authorList>
            <person name="Chen Y."/>
            <person name="Shah S."/>
            <person name="Dougan E. K."/>
            <person name="Thang M."/>
            <person name="Chan C."/>
        </authorList>
    </citation>
    <scope>NUCLEOTIDE SEQUENCE [LARGE SCALE GENOMIC DNA]</scope>
</reference>
<gene>
    <name evidence="2" type="ORF">C1SCF055_LOCUS22212</name>
</gene>
<proteinExistence type="predicted"/>
<sequence length="187" mass="20028">GHWPPWRLQTLLILQLHLLPKQLILPAPAAEAAHPAAAAPAVAEAAHAAKAPVGPPDGAPLIEDYNEAEHGDDADELVVEGRLVHQSEIGFVPAAQAAQSATLQRQRMDIAESVRQAVGSTFGLRMEGLLLGQEEIKHHAVAGTHAPAIFNEVYDTSKDFSWAMFGFNTMVLSFFPGADKNTMSMPV</sequence>
<feature type="non-terminal residue" evidence="2">
    <location>
        <position position="187"/>
    </location>
</feature>
<evidence type="ECO:0000313" key="3">
    <source>
        <dbReference type="EMBL" id="CAL1149056.1"/>
    </source>
</evidence>
<keyword evidence="4" id="KW-1185">Reference proteome</keyword>
<dbReference type="AlphaFoldDB" id="A0A9P1CSV0"/>
<dbReference type="EMBL" id="CAMXCT030002107">
    <property type="protein sequence ID" value="CAL4782993.1"/>
    <property type="molecule type" value="Genomic_DNA"/>
</dbReference>